<evidence type="ECO:0000313" key="3">
    <source>
        <dbReference type="Proteomes" id="UP000509120"/>
    </source>
</evidence>
<name>A0AAU9HB65_STRTR</name>
<gene>
    <name evidence="2" type="ORF">STHERMO_0921</name>
</gene>
<dbReference type="AlphaFoldDB" id="A0AAU9HB65"/>
<keyword evidence="1" id="KW-0812">Transmembrane</keyword>
<reference evidence="2 3" key="1">
    <citation type="submission" date="2020-06" db="EMBL/GenBank/DDBJ databases">
        <authorList>
            <person name="Chuat V."/>
        </authorList>
    </citation>
    <scope>NUCLEOTIDE SEQUENCE [LARGE SCALE GENOMIC DNA]</scope>
    <source>
        <strain evidence="2">STH_CIRM_1046</strain>
    </source>
</reference>
<protein>
    <submittedName>
        <fullName evidence="2">Uncharacterized protein</fullName>
    </submittedName>
</protein>
<evidence type="ECO:0000313" key="2">
    <source>
        <dbReference type="EMBL" id="CAD0155358.1"/>
    </source>
</evidence>
<keyword evidence="1" id="KW-1133">Transmembrane helix</keyword>
<organism evidence="2 3">
    <name type="scientific">Streptococcus thermophilus</name>
    <dbReference type="NCBI Taxonomy" id="1308"/>
    <lineage>
        <taxon>Bacteria</taxon>
        <taxon>Bacillati</taxon>
        <taxon>Bacillota</taxon>
        <taxon>Bacilli</taxon>
        <taxon>Lactobacillales</taxon>
        <taxon>Streptococcaceae</taxon>
        <taxon>Streptococcus</taxon>
    </lineage>
</organism>
<accession>A0AAU9HB65</accession>
<sequence length="99" mass="11111">MKSGAFFKYYFGSLASLSLLVFIFYGFYSLNGFISLSPESTSVLEVNHYSGQVSPSSVKKDGVYKVQDISGETNNYDVGLRVTNEGDKVIQTYIFEYKK</sequence>
<dbReference type="Proteomes" id="UP000509120">
    <property type="component" value="Chromosome"/>
</dbReference>
<proteinExistence type="predicted"/>
<feature type="transmembrane region" description="Helical" evidence="1">
    <location>
        <begin position="7"/>
        <end position="28"/>
    </location>
</feature>
<dbReference type="EMBL" id="LR822030">
    <property type="protein sequence ID" value="CAD0155358.1"/>
    <property type="molecule type" value="Genomic_DNA"/>
</dbReference>
<keyword evidence="1" id="KW-0472">Membrane</keyword>
<evidence type="ECO:0000256" key="1">
    <source>
        <dbReference type="SAM" id="Phobius"/>
    </source>
</evidence>